<keyword evidence="3" id="KW-1185">Reference proteome</keyword>
<protein>
    <submittedName>
        <fullName evidence="2">Uncharacterized protein</fullName>
    </submittedName>
</protein>
<gene>
    <name evidence="2" type="ORF">V5799_024691</name>
</gene>
<comment type="caution">
    <text evidence="2">The sequence shown here is derived from an EMBL/GenBank/DDBJ whole genome shotgun (WGS) entry which is preliminary data.</text>
</comment>
<sequence>MLSRPTSGSLEPLPHAEAVYIVPEENINDTPQGSAEAIFQQMFVESASLPSSPGTSAAPTPNSPSASVELVAEMPSTGSRKKRSRIEKYDSQIDMLGEMLKKKTGQPRSFRSILSRQNEGSAQEAAQ</sequence>
<feature type="region of interest" description="Disordered" evidence="1">
    <location>
        <begin position="46"/>
        <end position="67"/>
    </location>
</feature>
<evidence type="ECO:0000313" key="2">
    <source>
        <dbReference type="EMBL" id="KAK8772065.1"/>
    </source>
</evidence>
<reference evidence="2 3" key="1">
    <citation type="journal article" date="2023" name="Arcadia Sci">
        <title>De novo assembly of a long-read Amblyomma americanum tick genome.</title>
        <authorList>
            <person name="Chou S."/>
            <person name="Poskanzer K.E."/>
            <person name="Rollins M."/>
            <person name="Thuy-Boun P.S."/>
        </authorList>
    </citation>
    <scope>NUCLEOTIDE SEQUENCE [LARGE SCALE GENOMIC DNA]</scope>
    <source>
        <strain evidence="2">F_SG_1</strain>
        <tissue evidence="2">Salivary glands</tissue>
    </source>
</reference>
<organism evidence="2 3">
    <name type="scientific">Amblyomma americanum</name>
    <name type="common">Lone star tick</name>
    <dbReference type="NCBI Taxonomy" id="6943"/>
    <lineage>
        <taxon>Eukaryota</taxon>
        <taxon>Metazoa</taxon>
        <taxon>Ecdysozoa</taxon>
        <taxon>Arthropoda</taxon>
        <taxon>Chelicerata</taxon>
        <taxon>Arachnida</taxon>
        <taxon>Acari</taxon>
        <taxon>Parasitiformes</taxon>
        <taxon>Ixodida</taxon>
        <taxon>Ixodoidea</taxon>
        <taxon>Ixodidae</taxon>
        <taxon>Amblyomminae</taxon>
        <taxon>Amblyomma</taxon>
    </lineage>
</organism>
<proteinExistence type="predicted"/>
<dbReference type="EMBL" id="JARKHS020018888">
    <property type="protein sequence ID" value="KAK8772065.1"/>
    <property type="molecule type" value="Genomic_DNA"/>
</dbReference>
<feature type="compositionally biased region" description="Polar residues" evidence="1">
    <location>
        <begin position="106"/>
        <end position="127"/>
    </location>
</feature>
<accession>A0AAQ4EBD0</accession>
<evidence type="ECO:0000313" key="3">
    <source>
        <dbReference type="Proteomes" id="UP001321473"/>
    </source>
</evidence>
<feature type="region of interest" description="Disordered" evidence="1">
    <location>
        <begin position="100"/>
        <end position="127"/>
    </location>
</feature>
<name>A0AAQ4EBD0_AMBAM</name>
<evidence type="ECO:0000256" key="1">
    <source>
        <dbReference type="SAM" id="MobiDB-lite"/>
    </source>
</evidence>
<dbReference type="Proteomes" id="UP001321473">
    <property type="component" value="Unassembled WGS sequence"/>
</dbReference>
<dbReference type="AlphaFoldDB" id="A0AAQ4EBD0"/>